<evidence type="ECO:0000256" key="2">
    <source>
        <dbReference type="ARBA" id="ARBA00022898"/>
    </source>
</evidence>
<dbReference type="EMBL" id="MFJD01000009">
    <property type="protein sequence ID" value="OGG01906.1"/>
    <property type="molecule type" value="Genomic_DNA"/>
</dbReference>
<dbReference type="PANTHER" id="PTHR11680">
    <property type="entry name" value="SERINE HYDROXYMETHYLTRANSFERASE"/>
    <property type="match status" value="1"/>
</dbReference>
<dbReference type="InterPro" id="IPR049943">
    <property type="entry name" value="Ser_HO-MeTrfase-like"/>
</dbReference>
<dbReference type="Gene3D" id="3.90.1150.10">
    <property type="entry name" value="Aspartate Aminotransferase, domain 1"/>
    <property type="match status" value="1"/>
</dbReference>
<evidence type="ECO:0000313" key="4">
    <source>
        <dbReference type="EMBL" id="OGG01906.1"/>
    </source>
</evidence>
<protein>
    <recommendedName>
        <fullName evidence="3">Serine hydroxymethyltransferase-like domain-containing protein</fullName>
    </recommendedName>
</protein>
<dbReference type="InterPro" id="IPR015422">
    <property type="entry name" value="PyrdxlP-dep_Trfase_small"/>
</dbReference>
<comment type="cofactor">
    <cofactor evidence="1">
        <name>pyridoxal 5'-phosphate</name>
        <dbReference type="ChEBI" id="CHEBI:597326"/>
    </cofactor>
</comment>
<dbReference type="GO" id="GO:0019264">
    <property type="term" value="P:glycine biosynthetic process from serine"/>
    <property type="evidence" value="ECO:0007669"/>
    <property type="project" value="TreeGrafter"/>
</dbReference>
<dbReference type="Proteomes" id="UP000178448">
    <property type="component" value="Unassembled WGS sequence"/>
</dbReference>
<evidence type="ECO:0000313" key="5">
    <source>
        <dbReference type="Proteomes" id="UP000178448"/>
    </source>
</evidence>
<dbReference type="Gene3D" id="3.40.640.10">
    <property type="entry name" value="Type I PLP-dependent aspartate aminotransferase-like (Major domain)"/>
    <property type="match status" value="1"/>
</dbReference>
<keyword evidence="2" id="KW-0663">Pyridoxal phosphate</keyword>
<dbReference type="InterPro" id="IPR015424">
    <property type="entry name" value="PyrdxlP-dep_Trfase"/>
</dbReference>
<dbReference type="PANTHER" id="PTHR11680:SF50">
    <property type="entry name" value="SERINE HYDROXYMETHYLTRANSFERASE"/>
    <property type="match status" value="1"/>
</dbReference>
<evidence type="ECO:0000259" key="3">
    <source>
        <dbReference type="Pfam" id="PF00464"/>
    </source>
</evidence>
<dbReference type="SUPFAM" id="SSF53383">
    <property type="entry name" value="PLP-dependent transferases"/>
    <property type="match status" value="1"/>
</dbReference>
<evidence type="ECO:0000256" key="1">
    <source>
        <dbReference type="ARBA" id="ARBA00001933"/>
    </source>
</evidence>
<dbReference type="GO" id="GO:0005829">
    <property type="term" value="C:cytosol"/>
    <property type="evidence" value="ECO:0007669"/>
    <property type="project" value="TreeGrafter"/>
</dbReference>
<dbReference type="STRING" id="1798374.A2Z33_01550"/>
<reference evidence="4 5" key="1">
    <citation type="journal article" date="2016" name="Nat. Commun.">
        <title>Thousands of microbial genomes shed light on interconnected biogeochemical processes in an aquifer system.</title>
        <authorList>
            <person name="Anantharaman K."/>
            <person name="Brown C.T."/>
            <person name="Hug L.A."/>
            <person name="Sharon I."/>
            <person name="Castelle C.J."/>
            <person name="Probst A.J."/>
            <person name="Thomas B.C."/>
            <person name="Singh A."/>
            <person name="Wilkins M.J."/>
            <person name="Karaoz U."/>
            <person name="Brodie E.L."/>
            <person name="Williams K.H."/>
            <person name="Hubbard S.S."/>
            <person name="Banfield J.F."/>
        </authorList>
    </citation>
    <scope>NUCLEOTIDE SEQUENCE [LARGE SCALE GENOMIC DNA]</scope>
</reference>
<dbReference type="InterPro" id="IPR039429">
    <property type="entry name" value="SHMT-like_dom"/>
</dbReference>
<dbReference type="GO" id="GO:0004372">
    <property type="term" value="F:glycine hydroxymethyltransferase activity"/>
    <property type="evidence" value="ECO:0007669"/>
    <property type="project" value="TreeGrafter"/>
</dbReference>
<gene>
    <name evidence="4" type="ORF">A2Z33_01550</name>
</gene>
<dbReference type="AlphaFoldDB" id="A0A1F5YP58"/>
<accession>A0A1F5YP58</accession>
<sequence length="220" mass="23837">MSTTHKTLRGPRGAVILVTDKGLARDPDLGNKIDRAVFPGLQGGPHDNVTAAIAVALKEAARPEFRTYARQIVLNAKILAQTLLAAGIRLTTGGTDNHLMVVDLRPLGLSGNVVAEALETANIVVNRNSVPHDTSPPFYPSGIRLGTPAVTSRGMTEREMPQIGQWITEVIAEVGDYRMPENKSDRPAFLKRIKSELSRNRKLSAIAGNVKRMCARFPVV</sequence>
<comment type="caution">
    <text evidence="4">The sequence shown here is derived from an EMBL/GenBank/DDBJ whole genome shotgun (WGS) entry which is preliminary data.</text>
</comment>
<proteinExistence type="predicted"/>
<organism evidence="4 5">
    <name type="scientific">Candidatus Gottesmanbacteria bacterium RBG_16_52_11</name>
    <dbReference type="NCBI Taxonomy" id="1798374"/>
    <lineage>
        <taxon>Bacteria</taxon>
        <taxon>Candidatus Gottesmaniibacteriota</taxon>
    </lineage>
</organism>
<dbReference type="Pfam" id="PF00464">
    <property type="entry name" value="SHMT"/>
    <property type="match status" value="1"/>
</dbReference>
<dbReference type="GO" id="GO:0030170">
    <property type="term" value="F:pyridoxal phosphate binding"/>
    <property type="evidence" value="ECO:0007669"/>
    <property type="project" value="TreeGrafter"/>
</dbReference>
<name>A0A1F5YP58_9BACT</name>
<feature type="domain" description="Serine hydroxymethyltransferase-like" evidence="3">
    <location>
        <begin position="2"/>
        <end position="167"/>
    </location>
</feature>
<dbReference type="GO" id="GO:0046653">
    <property type="term" value="P:tetrahydrofolate metabolic process"/>
    <property type="evidence" value="ECO:0007669"/>
    <property type="project" value="TreeGrafter"/>
</dbReference>
<dbReference type="InterPro" id="IPR015421">
    <property type="entry name" value="PyrdxlP-dep_Trfase_major"/>
</dbReference>